<dbReference type="EMBL" id="JAQGLA010000083">
    <property type="protein sequence ID" value="MDA3629994.1"/>
    <property type="molecule type" value="Genomic_DNA"/>
</dbReference>
<name>A0ABT4V9A4_9PSEU</name>
<gene>
    <name evidence="2" type="ORF">OU415_31510</name>
</gene>
<comment type="caution">
    <text evidence="2">The sequence shown here is derived from an EMBL/GenBank/DDBJ whole genome shotgun (WGS) entry which is preliminary data.</text>
</comment>
<sequence length="439" mass="48222">MTAPMDVGALTGARLNEETQMPDIGIIGAGTAGLHLALLLQQAGVPTRIYTNQTAEQVASGPPQNSVSHHAPTIARESAMGVNFWPTEKYGCQAHFHHLNVPGGPPVFRGDFLRPSRVLDYRIYLPRLMAEYEERGGTIEQRSVEPPDFEQLARRHDLIVVAAGKRSFAEYFGERPDVSPYARPQRHLAVGFWDGVAQTEPRAVTMSISPGHGELLDLPITTFDGWASALLCENVPGGDLEVLMTQKESDDPDAYRNLVLEKLKEHHPTVYERIDQSRFKLMRPGDILQGAVRPVVREDYRLLEDGTVVLALGDAHCTVDPVTGQGANSASFEAQVAADAIIEDGVVDERFAQKVALRRRERVDGLSTWVNTMISTPSPPHLQKLLGAMAQMRTLCDEFTENFSYPHRNGDMVATPERVDAAIARHAGIGSDPTGRKAI</sequence>
<keyword evidence="2" id="KW-0560">Oxidoreductase</keyword>
<dbReference type="Gene3D" id="3.50.50.60">
    <property type="entry name" value="FAD/NAD(P)-binding domain"/>
    <property type="match status" value="2"/>
</dbReference>
<dbReference type="InterPro" id="IPR041654">
    <property type="entry name" value="StyA_sbd"/>
</dbReference>
<keyword evidence="2" id="KW-0503">Monooxygenase</keyword>
<dbReference type="GO" id="GO:0004497">
    <property type="term" value="F:monooxygenase activity"/>
    <property type="evidence" value="ECO:0007669"/>
    <property type="project" value="UniProtKB-KW"/>
</dbReference>
<reference evidence="2 3" key="1">
    <citation type="submission" date="2022-11" db="EMBL/GenBank/DDBJ databases">
        <title>Draft genome sequence of Saccharopolyspora sp. WRP15-2 isolated from rhizosphere soils of wild rice in Thailand.</title>
        <authorList>
            <person name="Duangmal K."/>
            <person name="Kammanee S."/>
            <person name="Muangham S."/>
        </authorList>
    </citation>
    <scope>NUCLEOTIDE SEQUENCE [LARGE SCALE GENOMIC DNA]</scope>
    <source>
        <strain evidence="2 3">WRP15-2</strain>
    </source>
</reference>
<protein>
    <submittedName>
        <fullName evidence="2">Monooxygenase</fullName>
    </submittedName>
</protein>
<feature type="domain" description="Styrene monooxygenase StyA putative substrate binding" evidence="1">
    <location>
        <begin position="164"/>
        <end position="273"/>
    </location>
</feature>
<proteinExistence type="predicted"/>
<evidence type="ECO:0000313" key="3">
    <source>
        <dbReference type="Proteomes" id="UP001210380"/>
    </source>
</evidence>
<evidence type="ECO:0000313" key="2">
    <source>
        <dbReference type="EMBL" id="MDA3629994.1"/>
    </source>
</evidence>
<accession>A0ABT4V9A4</accession>
<dbReference type="RefSeq" id="WP_270953121.1">
    <property type="nucleotide sequence ID" value="NZ_JAQGLA010000083.1"/>
</dbReference>
<dbReference type="Pfam" id="PF17885">
    <property type="entry name" value="Smoa_sbd"/>
    <property type="match status" value="1"/>
</dbReference>
<evidence type="ECO:0000259" key="1">
    <source>
        <dbReference type="Pfam" id="PF17885"/>
    </source>
</evidence>
<keyword evidence="3" id="KW-1185">Reference proteome</keyword>
<organism evidence="2 3">
    <name type="scientific">Saccharopolyspora oryzae</name>
    <dbReference type="NCBI Taxonomy" id="2997343"/>
    <lineage>
        <taxon>Bacteria</taxon>
        <taxon>Bacillati</taxon>
        <taxon>Actinomycetota</taxon>
        <taxon>Actinomycetes</taxon>
        <taxon>Pseudonocardiales</taxon>
        <taxon>Pseudonocardiaceae</taxon>
        <taxon>Saccharopolyspora</taxon>
    </lineage>
</organism>
<dbReference type="SUPFAM" id="SSF51905">
    <property type="entry name" value="FAD/NAD(P)-binding domain"/>
    <property type="match status" value="1"/>
</dbReference>
<dbReference type="InterPro" id="IPR036188">
    <property type="entry name" value="FAD/NAD-bd_sf"/>
</dbReference>
<dbReference type="Gene3D" id="3.30.9.40">
    <property type="match status" value="1"/>
</dbReference>
<dbReference type="Proteomes" id="UP001210380">
    <property type="component" value="Unassembled WGS sequence"/>
</dbReference>
<dbReference type="Gene3D" id="6.10.250.650">
    <property type="match status" value="1"/>
</dbReference>
<dbReference type="PRINTS" id="PR00420">
    <property type="entry name" value="RNGMNOXGNASE"/>
</dbReference>